<comment type="similarity">
    <text evidence="3">Belongs to the HTP reductase family.</text>
</comment>
<keyword evidence="8" id="KW-0560">Oxidoreductase</keyword>
<evidence type="ECO:0000256" key="6">
    <source>
        <dbReference type="ARBA" id="ARBA00022619"/>
    </source>
</evidence>
<dbReference type="GO" id="GO:0009231">
    <property type="term" value="P:riboflavin biosynthetic process"/>
    <property type="evidence" value="ECO:0007669"/>
    <property type="project" value="UniProtKB-KW"/>
</dbReference>
<dbReference type="OMA" id="HYLRYHH"/>
<dbReference type="SUPFAM" id="SSF53597">
    <property type="entry name" value="Dihydrofolate reductase-like"/>
    <property type="match status" value="1"/>
</dbReference>
<proteinExistence type="inferred from homology"/>
<sequence length="270" mass="28757">MGERTLTFPQLEADKLEPYLTPATAGASAGHAPVSDKPFVTLTFATSLDSALSLAPGTRTALSGPQSKAMTHYLRSRHDAICVGVGTAIADDPGLNCRLEGLDLSRQPRPIVIDSRLRWQFTRESKAMQLAQAGQGLAPFIITSERSPPEAQQALLEEHGGKYIFLGRDTADQQRFQWSDVLRAVAGEGLQSIMIEGGGQIINSLLEAGSNHLVDSVIVTIAPTWLGQGGVVVSPPRRMDSNGTPVPAARLADTAWLPLGEDVVLCGRLA</sequence>
<dbReference type="PANTHER" id="PTHR38011:SF7">
    <property type="entry name" value="2,5-DIAMINO-6-RIBOSYLAMINO-4(3H)-PYRIMIDINONE 5'-PHOSPHATE REDUCTASE"/>
    <property type="match status" value="1"/>
</dbReference>
<keyword evidence="15" id="KW-1185">Reference proteome</keyword>
<dbReference type="GeneID" id="19269622"/>
<evidence type="ECO:0000256" key="3">
    <source>
        <dbReference type="ARBA" id="ARBA00009723"/>
    </source>
</evidence>
<protein>
    <recommendedName>
        <fullName evidence="5">2,5-diamino-6-ribosylamino-4(3H)-pyrimidinone 5'-phosphate reductase</fullName>
        <ecNumber evidence="4">1.1.1.302</ecNumber>
    </recommendedName>
    <alternativeName>
        <fullName evidence="10">2,5-diamino-6-(5-phospho-D-ribosylamino)pyrimidin-4(3H)-one reductase</fullName>
    </alternativeName>
    <alternativeName>
        <fullName evidence="9">2,5-diamino-6-ribitylamino-4(3H)-pyrimidinone 5'-phosphate synthase</fullName>
    </alternativeName>
</protein>
<evidence type="ECO:0000256" key="2">
    <source>
        <dbReference type="ARBA" id="ARBA00005104"/>
    </source>
</evidence>
<comment type="function">
    <text evidence="1">Catalyzes an early step in riboflavin biosynthesis, the NADPH-dependent reduction of the ribose side chain of 2,5-diamino-6-ribosylamino-4(3H)-pyrimidinone 5'-phosphate, yielding 2,5-diamino-6-ribitylamino-4(3H)-pyrimidinone 5'-phosphate.</text>
</comment>
<evidence type="ECO:0000256" key="10">
    <source>
        <dbReference type="ARBA" id="ARBA00031630"/>
    </source>
</evidence>
<dbReference type="HOGENOM" id="CLU_036590_5_0_1"/>
<evidence type="ECO:0000313" key="14">
    <source>
        <dbReference type="EMBL" id="ETS82733.1"/>
    </source>
</evidence>
<dbReference type="Gene3D" id="3.40.430.10">
    <property type="entry name" value="Dihydrofolate Reductase, subunit A"/>
    <property type="match status" value="1"/>
</dbReference>
<evidence type="ECO:0000313" key="15">
    <source>
        <dbReference type="Proteomes" id="UP000030651"/>
    </source>
</evidence>
<evidence type="ECO:0000256" key="12">
    <source>
        <dbReference type="ARBA" id="ARBA00049020"/>
    </source>
</evidence>
<dbReference type="AlphaFoldDB" id="W3X9G1"/>
<dbReference type="InterPro" id="IPR002734">
    <property type="entry name" value="RibDG_C"/>
</dbReference>
<keyword evidence="7" id="KW-0521">NADP</keyword>
<organism evidence="14 15">
    <name type="scientific">Pestalotiopsis fici (strain W106-1 / CGMCC3.15140)</name>
    <dbReference type="NCBI Taxonomy" id="1229662"/>
    <lineage>
        <taxon>Eukaryota</taxon>
        <taxon>Fungi</taxon>
        <taxon>Dikarya</taxon>
        <taxon>Ascomycota</taxon>
        <taxon>Pezizomycotina</taxon>
        <taxon>Sordariomycetes</taxon>
        <taxon>Xylariomycetidae</taxon>
        <taxon>Amphisphaeriales</taxon>
        <taxon>Sporocadaceae</taxon>
        <taxon>Pestalotiopsis</taxon>
    </lineage>
</organism>
<dbReference type="KEGG" id="pfy:PFICI_04609"/>
<dbReference type="PANTHER" id="PTHR38011">
    <property type="entry name" value="DIHYDROFOLATE REDUCTASE FAMILY PROTEIN (AFU_ORTHOLOGUE AFUA_8G06820)"/>
    <property type="match status" value="1"/>
</dbReference>
<evidence type="ECO:0000256" key="8">
    <source>
        <dbReference type="ARBA" id="ARBA00023002"/>
    </source>
</evidence>
<dbReference type="STRING" id="1229662.W3X9G1"/>
<dbReference type="Pfam" id="PF01872">
    <property type="entry name" value="RibD_C"/>
    <property type="match status" value="1"/>
</dbReference>
<evidence type="ECO:0000256" key="1">
    <source>
        <dbReference type="ARBA" id="ARBA00003555"/>
    </source>
</evidence>
<reference evidence="15" key="1">
    <citation type="journal article" date="2015" name="BMC Genomics">
        <title>Genomic and transcriptomic analysis of the endophytic fungus Pestalotiopsis fici reveals its lifestyle and high potential for synthesis of natural products.</title>
        <authorList>
            <person name="Wang X."/>
            <person name="Zhang X."/>
            <person name="Liu L."/>
            <person name="Xiang M."/>
            <person name="Wang W."/>
            <person name="Sun X."/>
            <person name="Che Y."/>
            <person name="Guo L."/>
            <person name="Liu G."/>
            <person name="Guo L."/>
            <person name="Wang C."/>
            <person name="Yin W.B."/>
            <person name="Stadler M."/>
            <person name="Zhang X."/>
            <person name="Liu X."/>
        </authorList>
    </citation>
    <scope>NUCLEOTIDE SEQUENCE [LARGE SCALE GENOMIC DNA]</scope>
    <source>
        <strain evidence="15">W106-1 / CGMCC3.15140</strain>
    </source>
</reference>
<dbReference type="InParanoid" id="W3X9G1"/>
<comment type="catalytic activity">
    <reaction evidence="12">
        <text>2,5-diamino-6-(1-D-ribitylamino)pyrimidin-4(3H)-one 5'-phosphate + NADP(+) = 2,5-diamino-6-(1-D-ribosylamino)pyrimidin-4(3H)-one 5'-phosphate + NADPH + H(+)</text>
        <dbReference type="Rhea" id="RHEA:27278"/>
        <dbReference type="ChEBI" id="CHEBI:15378"/>
        <dbReference type="ChEBI" id="CHEBI:57783"/>
        <dbReference type="ChEBI" id="CHEBI:58349"/>
        <dbReference type="ChEBI" id="CHEBI:58890"/>
        <dbReference type="ChEBI" id="CHEBI:59545"/>
        <dbReference type="EC" id="1.1.1.302"/>
    </reaction>
</comment>
<name>W3X9G1_PESFW</name>
<evidence type="ECO:0000256" key="9">
    <source>
        <dbReference type="ARBA" id="ARBA00030073"/>
    </source>
</evidence>
<feature type="domain" description="Bacterial bifunctional deaminase-reductase C-terminal" evidence="13">
    <location>
        <begin position="38"/>
        <end position="265"/>
    </location>
</feature>
<dbReference type="EMBL" id="KI912111">
    <property type="protein sequence ID" value="ETS82733.1"/>
    <property type="molecule type" value="Genomic_DNA"/>
</dbReference>
<dbReference type="InterPro" id="IPR050765">
    <property type="entry name" value="Riboflavin_Biosynth_HTPR"/>
</dbReference>
<evidence type="ECO:0000256" key="11">
    <source>
        <dbReference type="ARBA" id="ARBA00047550"/>
    </source>
</evidence>
<dbReference type="EC" id="1.1.1.302" evidence="4"/>
<evidence type="ECO:0000259" key="13">
    <source>
        <dbReference type="Pfam" id="PF01872"/>
    </source>
</evidence>
<dbReference type="GO" id="GO:0008703">
    <property type="term" value="F:5-amino-6-(5-phosphoribosylamino)uracil reductase activity"/>
    <property type="evidence" value="ECO:0007669"/>
    <property type="project" value="InterPro"/>
</dbReference>
<gene>
    <name evidence="14" type="ORF">PFICI_04609</name>
</gene>
<evidence type="ECO:0000256" key="4">
    <source>
        <dbReference type="ARBA" id="ARBA00012851"/>
    </source>
</evidence>
<accession>W3X9G1</accession>
<dbReference type="OrthoDB" id="5432at2759"/>
<evidence type="ECO:0000256" key="5">
    <source>
        <dbReference type="ARBA" id="ARBA00015035"/>
    </source>
</evidence>
<dbReference type="RefSeq" id="XP_007831381.1">
    <property type="nucleotide sequence ID" value="XM_007833190.1"/>
</dbReference>
<keyword evidence="6" id="KW-0686">Riboflavin biosynthesis</keyword>
<evidence type="ECO:0000256" key="7">
    <source>
        <dbReference type="ARBA" id="ARBA00022857"/>
    </source>
</evidence>
<dbReference type="FunCoup" id="W3X9G1">
    <property type="interactions" value="136"/>
</dbReference>
<dbReference type="InterPro" id="IPR024072">
    <property type="entry name" value="DHFR-like_dom_sf"/>
</dbReference>
<comment type="pathway">
    <text evidence="2">Cofactor biosynthesis; riboflavin biosynthesis.</text>
</comment>
<dbReference type="eggNOG" id="ENOG502RZWZ">
    <property type="taxonomic scope" value="Eukaryota"/>
</dbReference>
<dbReference type="Proteomes" id="UP000030651">
    <property type="component" value="Unassembled WGS sequence"/>
</dbReference>
<comment type="catalytic activity">
    <reaction evidence="11">
        <text>2,5-diamino-6-(1-D-ribitylamino)pyrimidin-4(3H)-one 5'-phosphate + NAD(+) = 2,5-diamino-6-(1-D-ribosylamino)pyrimidin-4(3H)-one 5'-phosphate + NADH + H(+)</text>
        <dbReference type="Rhea" id="RHEA:27274"/>
        <dbReference type="ChEBI" id="CHEBI:15378"/>
        <dbReference type="ChEBI" id="CHEBI:57540"/>
        <dbReference type="ChEBI" id="CHEBI:57945"/>
        <dbReference type="ChEBI" id="CHEBI:58890"/>
        <dbReference type="ChEBI" id="CHEBI:59545"/>
        <dbReference type="EC" id="1.1.1.302"/>
    </reaction>
</comment>